<evidence type="ECO:0000256" key="3">
    <source>
        <dbReference type="ARBA" id="ARBA00022771"/>
    </source>
</evidence>
<gene>
    <name evidence="6" type="ORF">N0V87_010496</name>
</gene>
<evidence type="ECO:0000256" key="2">
    <source>
        <dbReference type="ARBA" id="ARBA00022723"/>
    </source>
</evidence>
<dbReference type="Proteomes" id="UP001140562">
    <property type="component" value="Unassembled WGS sequence"/>
</dbReference>
<proteinExistence type="predicted"/>
<comment type="caution">
    <text evidence="6">The sequence shown here is derived from an EMBL/GenBank/DDBJ whole genome shotgun (WGS) entry which is preliminary data.</text>
</comment>
<keyword evidence="7" id="KW-1185">Reference proteome</keyword>
<dbReference type="Pfam" id="PF26200">
    <property type="entry name" value="Rcat_RNF216"/>
    <property type="match status" value="1"/>
</dbReference>
<reference evidence="6" key="1">
    <citation type="submission" date="2022-10" db="EMBL/GenBank/DDBJ databases">
        <title>Tapping the CABI collections for fungal endophytes: first genome assemblies for Collariella, Neodidymelliopsis, Ascochyta clinopodiicola, Didymella pomorum, Didymosphaeria variabile, Neocosmospora piperis and Neocucurbitaria cava.</title>
        <authorList>
            <person name="Hill R."/>
        </authorList>
    </citation>
    <scope>NUCLEOTIDE SEQUENCE</scope>
    <source>
        <strain evidence="6">IMI 360193</strain>
    </source>
</reference>
<comment type="pathway">
    <text evidence="1">Protein modification; protein ubiquitination.</text>
</comment>
<accession>A0A9W8WPN0</accession>
<keyword evidence="3" id="KW-0863">Zinc-finger</keyword>
<dbReference type="CDD" id="cd20353">
    <property type="entry name" value="Rcat_RBR_RNF216"/>
    <property type="match status" value="1"/>
</dbReference>
<evidence type="ECO:0000313" key="6">
    <source>
        <dbReference type="EMBL" id="KAJ4329868.1"/>
    </source>
</evidence>
<name>A0A9W8WPN0_9PLEO</name>
<evidence type="ECO:0000256" key="1">
    <source>
        <dbReference type="ARBA" id="ARBA00004906"/>
    </source>
</evidence>
<dbReference type="PANTHER" id="PTHR22770">
    <property type="entry name" value="UBIQUITIN CONJUGATING ENZYME 7 INTERACTING PROTEIN-RELATED"/>
    <property type="match status" value="1"/>
</dbReference>
<dbReference type="SUPFAM" id="SSF57850">
    <property type="entry name" value="RING/U-box"/>
    <property type="match status" value="1"/>
</dbReference>
<protein>
    <recommendedName>
        <fullName evidence="8">RING-type domain-containing protein</fullName>
    </recommendedName>
</protein>
<dbReference type="AlphaFoldDB" id="A0A9W8WPN0"/>
<dbReference type="InterPro" id="IPR047546">
    <property type="entry name" value="Rcat_RBR_RNF216"/>
</dbReference>
<keyword evidence="5" id="KW-0862">Zinc</keyword>
<dbReference type="GO" id="GO:0008270">
    <property type="term" value="F:zinc ion binding"/>
    <property type="evidence" value="ECO:0007669"/>
    <property type="project" value="UniProtKB-KW"/>
</dbReference>
<dbReference type="PANTHER" id="PTHR22770:SF47">
    <property type="entry name" value="E3 UBIQUITIN-PROTEIN LIGASE RNF216"/>
    <property type="match status" value="1"/>
</dbReference>
<dbReference type="Gene3D" id="1.20.120.1750">
    <property type="match status" value="1"/>
</dbReference>
<dbReference type="OrthoDB" id="10009520at2759"/>
<evidence type="ECO:0008006" key="8">
    <source>
        <dbReference type="Google" id="ProtNLM"/>
    </source>
</evidence>
<organism evidence="6 7">
    <name type="scientific">Didymella glomerata</name>
    <dbReference type="NCBI Taxonomy" id="749621"/>
    <lineage>
        <taxon>Eukaryota</taxon>
        <taxon>Fungi</taxon>
        <taxon>Dikarya</taxon>
        <taxon>Ascomycota</taxon>
        <taxon>Pezizomycotina</taxon>
        <taxon>Dothideomycetes</taxon>
        <taxon>Pleosporomycetidae</taxon>
        <taxon>Pleosporales</taxon>
        <taxon>Pleosporineae</taxon>
        <taxon>Didymellaceae</taxon>
        <taxon>Didymella</taxon>
    </lineage>
</organism>
<evidence type="ECO:0000256" key="4">
    <source>
        <dbReference type="ARBA" id="ARBA00022786"/>
    </source>
</evidence>
<evidence type="ECO:0000256" key="5">
    <source>
        <dbReference type="ARBA" id="ARBA00022833"/>
    </source>
</evidence>
<dbReference type="InterPro" id="IPR051628">
    <property type="entry name" value="LUBAC_E3_Ligases"/>
</dbReference>
<keyword evidence="2" id="KW-0479">Metal-binding</keyword>
<keyword evidence="4" id="KW-0833">Ubl conjugation pathway</keyword>
<sequence length="269" mass="30109">MVRPAVRHVHEIVDLISDDEQDNPLEDYVDSFDVHSVEQPADFGADLDFLDLPELGNAEVDERDVIDLTAIPDVDVPPSDVTYHVVEDATPSNDSTSPLKRCEEAKKDNETTMRHVVEEAMPAAMIRKCNRCQQPFIKEYGCNKISCTSCGNKQCYICSKNVNNYEHFGDPDKGRCALHDNVEDVHEQAVKRAADETMARVKAGNPELSEADLMVQVSARVQQAEAARRGRAVERLNEFPYKMLADQLVHRPGFPRIPPLQGADAEPPR</sequence>
<evidence type="ECO:0000313" key="7">
    <source>
        <dbReference type="Proteomes" id="UP001140562"/>
    </source>
</evidence>
<dbReference type="EMBL" id="JAPEUV010000257">
    <property type="protein sequence ID" value="KAJ4329868.1"/>
    <property type="molecule type" value="Genomic_DNA"/>
</dbReference>